<protein>
    <submittedName>
        <fullName evidence="1">Uncharacterized protein</fullName>
    </submittedName>
</protein>
<dbReference type="Proteomes" id="UP001250181">
    <property type="component" value="Unassembled WGS sequence"/>
</dbReference>
<name>A0ABU3QL55_9ACTN</name>
<organism evidence="1 2">
    <name type="scientific">Streptomyces tamarix</name>
    <dbReference type="NCBI Taxonomy" id="3078565"/>
    <lineage>
        <taxon>Bacteria</taxon>
        <taxon>Bacillati</taxon>
        <taxon>Actinomycetota</taxon>
        <taxon>Actinomycetes</taxon>
        <taxon>Kitasatosporales</taxon>
        <taxon>Streptomycetaceae</taxon>
        <taxon>Streptomyces</taxon>
    </lineage>
</organism>
<keyword evidence="2" id="KW-1185">Reference proteome</keyword>
<dbReference type="RefSeq" id="WP_315878440.1">
    <property type="nucleotide sequence ID" value="NZ_JAWCTQ010000016.1"/>
</dbReference>
<accession>A0ABU3QL55</accession>
<sequence length="91" mass="10405">MNIIANSEYFLNVYKVENLLLDNYDNMREDLAMLISTTLVSAIYYNNEFNSYTWVVEQAIAVISLSGERLPDGINKLLIANPINTIIIEED</sequence>
<evidence type="ECO:0000313" key="1">
    <source>
        <dbReference type="EMBL" id="MDT9683366.1"/>
    </source>
</evidence>
<gene>
    <name evidence="1" type="ORF">RND61_14975</name>
</gene>
<proteinExistence type="predicted"/>
<reference evidence="1 2" key="1">
    <citation type="submission" date="2023-09" db="EMBL/GenBank/DDBJ databases">
        <title>Streptomyces sp. nov.: A antagonism against Alternaria gaisen Producing Streptochlin, Isolated from Tamarix root soil.</title>
        <authorList>
            <person name="Chen Y."/>
        </authorList>
    </citation>
    <scope>NUCLEOTIDE SEQUENCE [LARGE SCALE GENOMIC DNA]</scope>
    <source>
        <strain evidence="1 2">TRM76323</strain>
    </source>
</reference>
<evidence type="ECO:0000313" key="2">
    <source>
        <dbReference type="Proteomes" id="UP001250181"/>
    </source>
</evidence>
<comment type="caution">
    <text evidence="1">The sequence shown here is derived from an EMBL/GenBank/DDBJ whole genome shotgun (WGS) entry which is preliminary data.</text>
</comment>
<dbReference type="EMBL" id="JAWCTQ010000016">
    <property type="protein sequence ID" value="MDT9683366.1"/>
    <property type="molecule type" value="Genomic_DNA"/>
</dbReference>